<sequence>MNAFFYSLRCRCKELYFDFKDPNPNPEPSFNKKKNIIKEKFKDSNSKNFLSVINAKQEPSIKKYDKSPSYKKKAKKIVKEIIEKEKIIKNSTDLKTYIKNYEIRKKGNKKFKIPAVLPKYNRSEIPPVLNEKTFEKFTFKTLEKYQIFKIKYNQNLSRIAKLTLANLQNKHIYSAIDDILYNSKLDPIEGNMFLSTLHSIMISLHNSFSIDFFSIFIKDIYIEKVFNDNNKFINNNTQFSEQITFITLYKDGLPIKKKDVIW</sequence>
<accession>A0A8F8SPY7</accession>
<reference evidence="1" key="1">
    <citation type="journal article" date="2021" name="Int. J. Mol. Sci.">
        <title>Extreme Enlargement of the Inverted Repeat Region in the Plastid Genomes of Diatoms from the Genus Climaconeis.</title>
        <authorList>
            <person name="Gastineau R."/>
            <person name="Davidovich N.A."/>
            <person name="Davidovich O.I."/>
            <person name="Lemieux C."/>
            <person name="Turmel M."/>
            <person name="Wrobel R.J."/>
            <person name="Witkowski A."/>
        </authorList>
    </citation>
    <scope>NUCLEOTIDE SEQUENCE</scope>
    <source>
        <strain evidence="1">SZCZ1888</strain>
    </source>
</reference>
<dbReference type="EMBL" id="MZ365054">
    <property type="protein sequence ID" value="QYB19171.1"/>
    <property type="molecule type" value="Genomic_DNA"/>
</dbReference>
<organism evidence="1">
    <name type="scientific">Climaconeis cf. scalaris</name>
    <dbReference type="NCBI Taxonomy" id="2846828"/>
    <lineage>
        <taxon>Eukaryota</taxon>
        <taxon>Sar</taxon>
        <taxon>Stramenopiles</taxon>
        <taxon>Ochrophyta</taxon>
        <taxon>Bacillariophyta</taxon>
        <taxon>Bacillariophyceae</taxon>
        <taxon>Bacillariophycidae</taxon>
        <taxon>Naviculales</taxon>
        <taxon>Berkeleyaceae</taxon>
        <taxon>Climaconeis</taxon>
    </lineage>
</organism>
<proteinExistence type="predicted"/>
<gene>
    <name evidence="1" type="primary">orf262</name>
    <name evidence="2" type="synonym">ycf88</name>
</gene>
<evidence type="ECO:0000313" key="1">
    <source>
        <dbReference type="EMBL" id="QYB18982.1"/>
    </source>
</evidence>
<evidence type="ECO:0000313" key="2">
    <source>
        <dbReference type="EMBL" id="QYB19171.1"/>
    </source>
</evidence>
<dbReference type="AlphaFoldDB" id="A0A8F8SPY7"/>
<keyword evidence="1" id="KW-0934">Plastid</keyword>
<geneLocation type="plastid" evidence="1"/>
<dbReference type="EMBL" id="MZ365054">
    <property type="protein sequence ID" value="QYB18982.1"/>
    <property type="molecule type" value="Genomic_DNA"/>
</dbReference>
<name>A0A8F8SPY7_9STRA</name>
<protein>
    <submittedName>
        <fullName evidence="2">Hypothetical chloroplast RF88</fullName>
    </submittedName>
</protein>